<gene>
    <name evidence="6" type="ORF">M8330_15990</name>
</gene>
<dbReference type="Proteomes" id="UP001139485">
    <property type="component" value="Unassembled WGS sequence"/>
</dbReference>
<dbReference type="AlphaFoldDB" id="A0A9X2D9G8"/>
<dbReference type="PROSITE" id="PS50901">
    <property type="entry name" value="FTSK"/>
    <property type="match status" value="1"/>
</dbReference>
<dbReference type="InterPro" id="IPR027417">
    <property type="entry name" value="P-loop_NTPase"/>
</dbReference>
<evidence type="ECO:0000256" key="4">
    <source>
        <dbReference type="SAM" id="MobiDB-lite"/>
    </source>
</evidence>
<dbReference type="InterPro" id="IPR050206">
    <property type="entry name" value="FtsK/SpoIIIE/SftA"/>
</dbReference>
<name>A0A9X2D9G8_9ACTN</name>
<keyword evidence="7" id="KW-1185">Reference proteome</keyword>
<protein>
    <recommendedName>
        <fullName evidence="5">FtsK domain-containing protein</fullName>
    </recommendedName>
</protein>
<feature type="region of interest" description="Disordered" evidence="4">
    <location>
        <begin position="600"/>
        <end position="623"/>
    </location>
</feature>
<dbReference type="PANTHER" id="PTHR22683">
    <property type="entry name" value="SPORULATION PROTEIN RELATED"/>
    <property type="match status" value="1"/>
</dbReference>
<accession>A0A9X2D9G8</accession>
<keyword evidence="2 3" id="KW-0067">ATP-binding</keyword>
<feature type="domain" description="FtsK" evidence="5">
    <location>
        <begin position="257"/>
        <end position="443"/>
    </location>
</feature>
<evidence type="ECO:0000259" key="5">
    <source>
        <dbReference type="PROSITE" id="PS50901"/>
    </source>
</evidence>
<evidence type="ECO:0000313" key="7">
    <source>
        <dbReference type="Proteomes" id="UP001139485"/>
    </source>
</evidence>
<comment type="caution">
    <text evidence="6">The sequence shown here is derived from an EMBL/GenBank/DDBJ whole genome shotgun (WGS) entry which is preliminary data.</text>
</comment>
<dbReference type="SUPFAM" id="SSF52540">
    <property type="entry name" value="P-loop containing nucleoside triphosphate hydrolases"/>
    <property type="match status" value="1"/>
</dbReference>
<reference evidence="6" key="1">
    <citation type="submission" date="2022-05" db="EMBL/GenBank/DDBJ databases">
        <authorList>
            <person name="Tuo L."/>
        </authorList>
    </citation>
    <scope>NUCLEOTIDE SEQUENCE</scope>
    <source>
        <strain evidence="6">BSK12Z-4</strain>
    </source>
</reference>
<organism evidence="6 7">
    <name type="scientific">Nocardioides bruguierae</name>
    <dbReference type="NCBI Taxonomy" id="2945102"/>
    <lineage>
        <taxon>Bacteria</taxon>
        <taxon>Bacillati</taxon>
        <taxon>Actinomycetota</taxon>
        <taxon>Actinomycetes</taxon>
        <taxon>Propionibacteriales</taxon>
        <taxon>Nocardioidaceae</taxon>
        <taxon>Nocardioides</taxon>
    </lineage>
</organism>
<keyword evidence="1 3" id="KW-0547">Nucleotide-binding</keyword>
<dbReference type="GO" id="GO:0005524">
    <property type="term" value="F:ATP binding"/>
    <property type="evidence" value="ECO:0007669"/>
    <property type="project" value="UniProtKB-UniRule"/>
</dbReference>
<evidence type="ECO:0000256" key="3">
    <source>
        <dbReference type="PROSITE-ProRule" id="PRU00289"/>
    </source>
</evidence>
<dbReference type="EMBL" id="JAMOIL010000023">
    <property type="protein sequence ID" value="MCM0621791.1"/>
    <property type="molecule type" value="Genomic_DNA"/>
</dbReference>
<feature type="binding site" evidence="3">
    <location>
        <begin position="274"/>
        <end position="281"/>
    </location>
    <ligand>
        <name>ATP</name>
        <dbReference type="ChEBI" id="CHEBI:30616"/>
    </ligand>
</feature>
<evidence type="ECO:0000256" key="1">
    <source>
        <dbReference type="ARBA" id="ARBA00022741"/>
    </source>
</evidence>
<sequence length="707" mass="77982">MAAGTLTGAGVIVGGQRSARRSEITTYLTSTLAPLLGLSASSATNPKATSGLVITRSWTSGLRDWPGRPRRVRVRYVPGRARVGDVVVDIGDSRWVNELARQIGSRLGGEYEVARNDQIRGRLQLRLRTKPLPGEVPETAQVRRAKKVVNELLAGTAKVDNVDVDDTTGEVRRLTVKHDVGAKLAAPGYRNRVERTVSVMLPGRWRARWDMEADSVVFEVRPTLPESLWIPARALPEDDPLLNYRAVEIPCGVDEDGEAIAWRPAITPQWLITGETGSGKTSTGHGILTQITRFGWPVWIADGKGIEFLGFQDWPNVQIVASRIEEQVAVIHRAWQLMEHRYQLVVDRKARTEDFEPLMVFVDEFTDLKANLQSWYQQIKVKGDPTKPPTLAEVGSIARKGRTARVHLVLSMQRPDAEILTGEARENFGQRTGMGQLSPQGAQMMWNNPVTGVTIPRGRTGRAIGSNSTGLPVEMQCYRVPDPKEAIPGTEEYELLEQLRPPESRHERLLIVSPEIDWSGEEPVEPTFTDFAEAEWVKAADHPELDPIAWELDRDQNTAGDGRTLSSAMTVLGLDDRSRDAAGGGRRLFDRVGRVDTSKPYAAATSVPDAPSNTGTAGDDRDLDDDLYAGHYSHPTPTQASALQVGDLVCVDDDLGSWAVVEDEPIEDFDDPDSLLIAWRDDQDQSGELVVASEALMQARRPTAMED</sequence>
<dbReference type="InterPro" id="IPR002543">
    <property type="entry name" value="FtsK_dom"/>
</dbReference>
<dbReference type="GO" id="GO:0003677">
    <property type="term" value="F:DNA binding"/>
    <property type="evidence" value="ECO:0007669"/>
    <property type="project" value="InterPro"/>
</dbReference>
<evidence type="ECO:0000313" key="6">
    <source>
        <dbReference type="EMBL" id="MCM0621791.1"/>
    </source>
</evidence>
<evidence type="ECO:0000256" key="2">
    <source>
        <dbReference type="ARBA" id="ARBA00022840"/>
    </source>
</evidence>
<dbReference type="RefSeq" id="WP_250828131.1">
    <property type="nucleotide sequence ID" value="NZ_JAMOIL010000023.1"/>
</dbReference>
<proteinExistence type="predicted"/>
<dbReference type="Gene3D" id="3.40.50.300">
    <property type="entry name" value="P-loop containing nucleotide triphosphate hydrolases"/>
    <property type="match status" value="1"/>
</dbReference>
<dbReference type="PANTHER" id="PTHR22683:SF41">
    <property type="entry name" value="DNA TRANSLOCASE FTSK"/>
    <property type="match status" value="1"/>
</dbReference>